<dbReference type="InterPro" id="IPR014982">
    <property type="entry name" value="GSCFA"/>
</dbReference>
<comment type="caution">
    <text evidence="2">The sequence shown here is derived from an EMBL/GenBank/DDBJ whole genome shotgun (WGS) entry which is preliminary data.</text>
</comment>
<organism evidence="2 3">
    <name type="scientific">Maribacter flavus</name>
    <dbReference type="NCBI Taxonomy" id="1658664"/>
    <lineage>
        <taxon>Bacteria</taxon>
        <taxon>Pseudomonadati</taxon>
        <taxon>Bacteroidota</taxon>
        <taxon>Flavobacteriia</taxon>
        <taxon>Flavobacteriales</taxon>
        <taxon>Flavobacteriaceae</taxon>
        <taxon>Maribacter</taxon>
    </lineage>
</organism>
<evidence type="ECO:0000313" key="2">
    <source>
        <dbReference type="EMBL" id="MEE1972017.1"/>
    </source>
</evidence>
<sequence length="93" mass="11222">MMDELRDYRFYKEDMLHPNVLAIDYIWDKFRSVWISEEVGEAMAKVAEIQKGLAHRPFDKKSEEHQKFLKALDQKIAYIKQRYPFMNFENSSS</sequence>
<evidence type="ECO:0000259" key="1">
    <source>
        <dbReference type="Pfam" id="PF08885"/>
    </source>
</evidence>
<dbReference type="Proteomes" id="UP001343698">
    <property type="component" value="Unassembled WGS sequence"/>
</dbReference>
<name>A0ABU7IGE2_9FLAO</name>
<reference evidence="2 3" key="1">
    <citation type="submission" date="2024-01" db="EMBL/GenBank/DDBJ databases">
        <title>Maribacter spp. originated from different algae showed divergent polysaccharides utilization ability.</title>
        <authorList>
            <person name="Wang H."/>
            <person name="Wu Y."/>
        </authorList>
    </citation>
    <scope>NUCLEOTIDE SEQUENCE [LARGE SCALE GENOMIC DNA]</scope>
    <source>
        <strain evidence="2 3">KPT27_14</strain>
    </source>
</reference>
<gene>
    <name evidence="2" type="ORF">V1H85_06145</name>
</gene>
<dbReference type="Pfam" id="PF08885">
    <property type="entry name" value="GSCFA"/>
    <property type="match status" value="1"/>
</dbReference>
<dbReference type="EMBL" id="JAZDDF010000001">
    <property type="protein sequence ID" value="MEE1972017.1"/>
    <property type="molecule type" value="Genomic_DNA"/>
</dbReference>
<keyword evidence="3" id="KW-1185">Reference proteome</keyword>
<feature type="domain" description="GSCFA" evidence="1">
    <location>
        <begin position="1"/>
        <end position="30"/>
    </location>
</feature>
<proteinExistence type="predicted"/>
<accession>A0ABU7IGE2</accession>
<evidence type="ECO:0000313" key="3">
    <source>
        <dbReference type="Proteomes" id="UP001343698"/>
    </source>
</evidence>
<protein>
    <submittedName>
        <fullName evidence="2">GSCFA domain-containing protein</fullName>
    </submittedName>
</protein>
<dbReference type="RefSeq" id="WP_330072462.1">
    <property type="nucleotide sequence ID" value="NZ_JAZDDF010000001.1"/>
</dbReference>